<dbReference type="PANTHER" id="PTHR15715">
    <property type="entry name" value="CENTROSOMAL PROTEIN OF 170 KDA"/>
    <property type="match status" value="1"/>
</dbReference>
<feature type="compositionally biased region" description="Polar residues" evidence="2">
    <location>
        <begin position="626"/>
        <end position="644"/>
    </location>
</feature>
<organism evidence="6">
    <name type="scientific">Melampsora larici-populina (strain 98AG31 / pathotype 3-4-7)</name>
    <name type="common">Poplar leaf rust fungus</name>
    <dbReference type="NCBI Taxonomy" id="747676"/>
    <lineage>
        <taxon>Eukaryota</taxon>
        <taxon>Fungi</taxon>
        <taxon>Dikarya</taxon>
        <taxon>Basidiomycota</taxon>
        <taxon>Pucciniomycotina</taxon>
        <taxon>Pucciniomycetes</taxon>
        <taxon>Pucciniales</taxon>
        <taxon>Melampsoraceae</taxon>
        <taxon>Melampsora</taxon>
    </lineage>
</organism>
<dbReference type="PROSITE" id="PS50006">
    <property type="entry name" value="FHA_DOMAIN"/>
    <property type="match status" value="1"/>
</dbReference>
<feature type="coiled-coil region" evidence="1">
    <location>
        <begin position="398"/>
        <end position="460"/>
    </location>
</feature>
<keyword evidence="6" id="KW-1185">Reference proteome</keyword>
<keyword evidence="3" id="KW-0812">Transmembrane</keyword>
<dbReference type="InterPro" id="IPR008984">
    <property type="entry name" value="SMAD_FHA_dom_sf"/>
</dbReference>
<evidence type="ECO:0000256" key="3">
    <source>
        <dbReference type="SAM" id="Phobius"/>
    </source>
</evidence>
<evidence type="ECO:0000256" key="2">
    <source>
        <dbReference type="SAM" id="MobiDB-lite"/>
    </source>
</evidence>
<accession>F4S8L1</accession>
<dbReference type="Pfam" id="PF00498">
    <property type="entry name" value="FHA"/>
    <property type="match status" value="1"/>
</dbReference>
<feature type="domain" description="FHA" evidence="4">
    <location>
        <begin position="51"/>
        <end position="107"/>
    </location>
</feature>
<dbReference type="HOGENOM" id="CLU_394348_0_0_1"/>
<dbReference type="Proteomes" id="UP000001072">
    <property type="component" value="Unassembled WGS sequence"/>
</dbReference>
<dbReference type="SMART" id="SM00240">
    <property type="entry name" value="FHA"/>
    <property type="match status" value="1"/>
</dbReference>
<sequence>MSLHPHPPNQNNFNPQSSQSHHLSFPALHLHPHNDTFIPKQIALNPNGAKVKIGRQTNQKTVPNSTNGFFDSKVLSRAHAEVWTEDGKVLIRDVKSSNGTFINGERLSAEGIESEAFELHTDDVVEFGIDIIADDNKSVVHHKVSTKVFLVLNPDDALAASNFYRANGTDGGVNRRANRPGVFAGGSFDHVLNRLQSELEKSRATGQELSTLNSAMNEIHDTLGGGAGPPPPLPPPYGGRIPPLNHQQPHLQATNALQAQLAETQASLTTHVEKMKTLEGLMGEHEQLKREVGELRDQLESTRQDKHSSLKTSSVDQEQEHMRGRVSPVAAMLELQERQQDEMGRGGGDDDDDDDDSRSLASNDTVTWLTNSLQKTHLRPNGISSPAQNASPIDANQLESLTEQNQKLTEKIEAISTHVEDTIKMGQNLVEQQRQSTETIDQLRHEIQYLKQEQEKQKQHYESMQSSEEDIIKKVENKWTSWKEQIEKGWRTQQESWEAERQKLLKVIQDWQERRNEEVDEDQSDDDDENENENNPQASGSNSSHPLSSFSSPSKTMKKKSKNVQEALNNREIPKTVNDTKILSPSRSPKKVRRRIGNHNQFDDDGPPGQLDPINRLLIDEHSDASDATMTHPKSGNLPQTSTSDRIDRRTSNGRSNNTDREGGVGRSLIDGSLLPYLSAAGIALMSLTAYAIVSQVKD</sequence>
<proteinExistence type="predicted"/>
<dbReference type="eggNOG" id="KOG3872">
    <property type="taxonomic scope" value="Eukaryota"/>
</dbReference>
<evidence type="ECO:0000313" key="6">
    <source>
        <dbReference type="Proteomes" id="UP000001072"/>
    </source>
</evidence>
<feature type="compositionally biased region" description="Low complexity" evidence="2">
    <location>
        <begin position="9"/>
        <end position="21"/>
    </location>
</feature>
<evidence type="ECO:0000259" key="4">
    <source>
        <dbReference type="PROSITE" id="PS50006"/>
    </source>
</evidence>
<protein>
    <recommendedName>
        <fullName evidence="4">FHA domain-containing protein</fullName>
    </recommendedName>
</protein>
<dbReference type="GeneID" id="18933286"/>
<dbReference type="KEGG" id="mlr:MELLADRAFT_79553"/>
<keyword evidence="3" id="KW-0472">Membrane</keyword>
<name>F4S8L1_MELLP</name>
<keyword evidence="3" id="KW-1133">Transmembrane helix</keyword>
<feature type="transmembrane region" description="Helical" evidence="3">
    <location>
        <begin position="674"/>
        <end position="694"/>
    </location>
</feature>
<dbReference type="VEuPathDB" id="FungiDB:MELLADRAFT_79553"/>
<feature type="region of interest" description="Disordered" evidence="2">
    <location>
        <begin position="626"/>
        <end position="668"/>
    </location>
</feature>
<feature type="compositionally biased region" description="Low complexity" evidence="2">
    <location>
        <begin position="533"/>
        <end position="555"/>
    </location>
</feature>
<dbReference type="RefSeq" id="XP_007417692.1">
    <property type="nucleotide sequence ID" value="XM_007417630.1"/>
</dbReference>
<evidence type="ECO:0000313" key="5">
    <source>
        <dbReference type="EMBL" id="EGF99009.1"/>
    </source>
</evidence>
<dbReference type="InParanoid" id="F4S8L1"/>
<dbReference type="InterPro" id="IPR000253">
    <property type="entry name" value="FHA_dom"/>
</dbReference>
<dbReference type="AlphaFoldDB" id="F4S8L1"/>
<evidence type="ECO:0000256" key="1">
    <source>
        <dbReference type="SAM" id="Coils"/>
    </source>
</evidence>
<reference evidence="6" key="1">
    <citation type="journal article" date="2011" name="Proc. Natl. Acad. Sci. U.S.A.">
        <title>Obligate biotrophy features unraveled by the genomic analysis of rust fungi.</title>
        <authorList>
            <person name="Duplessis S."/>
            <person name="Cuomo C.A."/>
            <person name="Lin Y.-C."/>
            <person name="Aerts A."/>
            <person name="Tisserant E."/>
            <person name="Veneault-Fourrey C."/>
            <person name="Joly D.L."/>
            <person name="Hacquard S."/>
            <person name="Amselem J."/>
            <person name="Cantarel B.L."/>
            <person name="Chiu R."/>
            <person name="Coutinho P.M."/>
            <person name="Feau N."/>
            <person name="Field M."/>
            <person name="Frey P."/>
            <person name="Gelhaye E."/>
            <person name="Goldberg J."/>
            <person name="Grabherr M.G."/>
            <person name="Kodira C.D."/>
            <person name="Kohler A."/>
            <person name="Kuees U."/>
            <person name="Lindquist E.A."/>
            <person name="Lucas S.M."/>
            <person name="Mago R."/>
            <person name="Mauceli E."/>
            <person name="Morin E."/>
            <person name="Murat C."/>
            <person name="Pangilinan J.L."/>
            <person name="Park R."/>
            <person name="Pearson M."/>
            <person name="Quesneville H."/>
            <person name="Rouhier N."/>
            <person name="Sakthikumar S."/>
            <person name="Salamov A.A."/>
            <person name="Schmutz J."/>
            <person name="Selles B."/>
            <person name="Shapiro H."/>
            <person name="Tanguay P."/>
            <person name="Tuskan G.A."/>
            <person name="Henrissat B."/>
            <person name="Van de Peer Y."/>
            <person name="Rouze P."/>
            <person name="Ellis J.G."/>
            <person name="Dodds P.N."/>
            <person name="Schein J.E."/>
            <person name="Zhong S."/>
            <person name="Hamelin R.C."/>
            <person name="Grigoriev I.V."/>
            <person name="Szabo L.J."/>
            <person name="Martin F."/>
        </authorList>
    </citation>
    <scope>NUCLEOTIDE SEQUENCE [LARGE SCALE GENOMIC DNA]</scope>
    <source>
        <strain evidence="6">98AG31 / pathotype 3-4-7</strain>
    </source>
</reference>
<dbReference type="Gene3D" id="2.60.200.20">
    <property type="match status" value="1"/>
</dbReference>
<feature type="compositionally biased region" description="Basic residues" evidence="2">
    <location>
        <begin position="588"/>
        <end position="597"/>
    </location>
</feature>
<feature type="compositionally biased region" description="Basic and acidic residues" evidence="2">
    <location>
        <begin position="298"/>
        <end position="308"/>
    </location>
</feature>
<dbReference type="OrthoDB" id="687730at2759"/>
<dbReference type="STRING" id="747676.F4S8L1"/>
<feature type="region of interest" description="Disordered" evidence="2">
    <location>
        <begin position="1"/>
        <end position="21"/>
    </location>
</feature>
<feature type="region of interest" description="Disordered" evidence="2">
    <location>
        <begin position="340"/>
        <end position="361"/>
    </location>
</feature>
<keyword evidence="1" id="KW-0175">Coiled coil</keyword>
<feature type="region of interest" description="Disordered" evidence="2">
    <location>
        <begin position="514"/>
        <end position="614"/>
    </location>
</feature>
<gene>
    <name evidence="5" type="ORF">MELLADRAFT_79553</name>
</gene>
<dbReference type="SUPFAM" id="SSF49879">
    <property type="entry name" value="SMAD/FHA domain"/>
    <property type="match status" value="1"/>
</dbReference>
<dbReference type="EMBL" id="GL883165">
    <property type="protein sequence ID" value="EGF99009.1"/>
    <property type="molecule type" value="Genomic_DNA"/>
</dbReference>
<dbReference type="PANTHER" id="PTHR15715:SF37">
    <property type="entry name" value="LD47843P"/>
    <property type="match status" value="1"/>
</dbReference>
<feature type="compositionally biased region" description="Acidic residues" evidence="2">
    <location>
        <begin position="518"/>
        <end position="532"/>
    </location>
</feature>
<dbReference type="InterPro" id="IPR051176">
    <property type="entry name" value="Cent_Immune-Sig_Mod"/>
</dbReference>
<feature type="region of interest" description="Disordered" evidence="2">
    <location>
        <begin position="298"/>
        <end position="324"/>
    </location>
</feature>
<dbReference type="GO" id="GO:0005737">
    <property type="term" value="C:cytoplasm"/>
    <property type="evidence" value="ECO:0007669"/>
    <property type="project" value="TreeGrafter"/>
</dbReference>